<proteinExistence type="predicted"/>
<dbReference type="Proteomes" id="UP000008068">
    <property type="component" value="Unassembled WGS sequence"/>
</dbReference>
<dbReference type="EMBL" id="GL379819">
    <property type="protein sequence ID" value="EGT47100.1"/>
    <property type="molecule type" value="Genomic_DNA"/>
</dbReference>
<reference evidence="2" key="1">
    <citation type="submission" date="2011-07" db="EMBL/GenBank/DDBJ databases">
        <authorList>
            <consortium name="Caenorhabditis brenneri Sequencing and Analysis Consortium"/>
            <person name="Wilson R.K."/>
        </authorList>
    </citation>
    <scope>NUCLEOTIDE SEQUENCE [LARGE SCALE GENOMIC DNA]</scope>
    <source>
        <strain evidence="2">PB2801</strain>
    </source>
</reference>
<gene>
    <name evidence="1" type="ORF">CAEBREN_29868</name>
</gene>
<name>G0MXK4_CAEBE</name>
<protein>
    <submittedName>
        <fullName evidence="1">Uncharacterized protein</fullName>
    </submittedName>
</protein>
<accession>G0MXK4</accession>
<keyword evidence="2" id="KW-1185">Reference proteome</keyword>
<sequence length="12" mass="1714">MFLFFFRRFFKQ</sequence>
<dbReference type="InParanoid" id="G0MXK4"/>
<organism evidence="2">
    <name type="scientific">Caenorhabditis brenneri</name>
    <name type="common">Nematode worm</name>
    <dbReference type="NCBI Taxonomy" id="135651"/>
    <lineage>
        <taxon>Eukaryota</taxon>
        <taxon>Metazoa</taxon>
        <taxon>Ecdysozoa</taxon>
        <taxon>Nematoda</taxon>
        <taxon>Chromadorea</taxon>
        <taxon>Rhabditida</taxon>
        <taxon>Rhabditina</taxon>
        <taxon>Rhabditomorpha</taxon>
        <taxon>Rhabditoidea</taxon>
        <taxon>Rhabditidae</taxon>
        <taxon>Peloderinae</taxon>
        <taxon>Caenorhabditis</taxon>
    </lineage>
</organism>
<evidence type="ECO:0000313" key="1">
    <source>
        <dbReference type="EMBL" id="EGT47100.1"/>
    </source>
</evidence>
<evidence type="ECO:0000313" key="2">
    <source>
        <dbReference type="Proteomes" id="UP000008068"/>
    </source>
</evidence>